<dbReference type="InterPro" id="IPR036390">
    <property type="entry name" value="WH_DNA-bd_sf"/>
</dbReference>
<dbReference type="Gene3D" id="3.30.420.40">
    <property type="match status" value="3"/>
</dbReference>
<dbReference type="Pfam" id="PF00480">
    <property type="entry name" value="ROK"/>
    <property type="match status" value="2"/>
</dbReference>
<dbReference type="InterPro" id="IPR036388">
    <property type="entry name" value="WH-like_DNA-bd_sf"/>
</dbReference>
<dbReference type="InterPro" id="IPR043129">
    <property type="entry name" value="ATPase_NBD"/>
</dbReference>
<dbReference type="AlphaFoldDB" id="A0A7W8ACU7"/>
<evidence type="ECO:0000259" key="2">
    <source>
        <dbReference type="Pfam" id="PF09339"/>
    </source>
</evidence>
<dbReference type="Gene3D" id="1.10.10.10">
    <property type="entry name" value="Winged helix-like DNA-binding domain superfamily/Winged helix DNA-binding domain"/>
    <property type="match status" value="1"/>
</dbReference>
<gene>
    <name evidence="3" type="ORF">HNR40_009449</name>
</gene>
<dbReference type="PANTHER" id="PTHR18964">
    <property type="entry name" value="ROK (REPRESSOR, ORF, KINASE) FAMILY"/>
    <property type="match status" value="1"/>
</dbReference>
<dbReference type="RefSeq" id="WP_312896786.1">
    <property type="nucleotide sequence ID" value="NZ_JACHIN010000020.1"/>
</dbReference>
<dbReference type="Proteomes" id="UP000568380">
    <property type="component" value="Unassembled WGS sequence"/>
</dbReference>
<dbReference type="SUPFAM" id="SSF46785">
    <property type="entry name" value="Winged helix' DNA-binding domain"/>
    <property type="match status" value="1"/>
</dbReference>
<dbReference type="GO" id="GO:0016301">
    <property type="term" value="F:kinase activity"/>
    <property type="evidence" value="ECO:0007669"/>
    <property type="project" value="UniProtKB-KW"/>
</dbReference>
<dbReference type="InterPro" id="IPR000600">
    <property type="entry name" value="ROK"/>
</dbReference>
<evidence type="ECO:0000313" key="3">
    <source>
        <dbReference type="EMBL" id="MBB5083941.1"/>
    </source>
</evidence>
<dbReference type="InterPro" id="IPR005471">
    <property type="entry name" value="Tscrpt_reg_IclR_N"/>
</dbReference>
<dbReference type="SUPFAM" id="SSF53067">
    <property type="entry name" value="Actin-like ATPase domain"/>
    <property type="match status" value="1"/>
</dbReference>
<dbReference type="GO" id="GO:0003677">
    <property type="term" value="F:DNA binding"/>
    <property type="evidence" value="ECO:0007669"/>
    <property type="project" value="InterPro"/>
</dbReference>
<dbReference type="PANTHER" id="PTHR18964:SF149">
    <property type="entry name" value="BIFUNCTIONAL UDP-N-ACETYLGLUCOSAMINE 2-EPIMERASE_N-ACETYLMANNOSAMINE KINASE"/>
    <property type="match status" value="1"/>
</dbReference>
<evidence type="ECO:0000313" key="4">
    <source>
        <dbReference type="Proteomes" id="UP000568380"/>
    </source>
</evidence>
<dbReference type="EMBL" id="JACHIN010000020">
    <property type="protein sequence ID" value="MBB5083941.1"/>
    <property type="molecule type" value="Genomic_DNA"/>
</dbReference>
<dbReference type="Pfam" id="PF09339">
    <property type="entry name" value="HTH_IclR"/>
    <property type="match status" value="1"/>
</dbReference>
<feature type="domain" description="HTH iclR-type" evidence="2">
    <location>
        <begin position="17"/>
        <end position="61"/>
    </location>
</feature>
<sequence length="376" mass="39483">MTLAVSGGDLQRLRRLNALAVVSALRTAGPLPLTRLAGHTELARATIKEVVRDLVAMGWVAEMDPSTGGGKGRPARRYRFRAENGRVLGLDIGAHKVLAAVGDLDGEVLHVSRESITPKHSRRERLAAVDRAVDACLAATGTAPADVWITTAGSTGYVDNEGNVVVSRAIHDWSGVPLAEHLTGRVAGEVLVDNDSRLAALAECRRGSARDARNIVYLHIGRRAGAAIILDGVPLRGSTGAAGEIGLHPLFHLADSSDVLTSGNSGQAVFDAARRGDAAALNAVLRYVKVLALATAAMALTVDPQVIVIGGGFSRSADVLMPPLRAELETMCLRTPELRASTLGDECVAIGAVCLGVEHLNQRFFNPENGPVAPLR</sequence>
<reference evidence="3 4" key="1">
    <citation type="submission" date="2020-08" db="EMBL/GenBank/DDBJ databases">
        <title>Genomic Encyclopedia of Type Strains, Phase IV (KMG-IV): sequencing the most valuable type-strain genomes for metagenomic binning, comparative biology and taxonomic classification.</title>
        <authorList>
            <person name="Goeker M."/>
        </authorList>
    </citation>
    <scope>NUCLEOTIDE SEQUENCE [LARGE SCALE GENOMIC DNA]</scope>
    <source>
        <strain evidence="3 4">DSM 45385</strain>
    </source>
</reference>
<proteinExistence type="inferred from homology"/>
<keyword evidence="3" id="KW-0418">Kinase</keyword>
<comment type="caution">
    <text evidence="3">The sequence shown here is derived from an EMBL/GenBank/DDBJ whole genome shotgun (WGS) entry which is preliminary data.</text>
</comment>
<protein>
    <submittedName>
        <fullName evidence="3">Putative NBD/HSP70 family sugar kinase</fullName>
    </submittedName>
</protein>
<name>A0A7W8ACU7_9ACTN</name>
<dbReference type="CDD" id="cd23763">
    <property type="entry name" value="ASKHA_ATPase_ROK"/>
    <property type="match status" value="1"/>
</dbReference>
<keyword evidence="3" id="KW-0808">Transferase</keyword>
<accession>A0A7W8ACU7</accession>
<organism evidence="3 4">
    <name type="scientific">Nonomuraea endophytica</name>
    <dbReference type="NCBI Taxonomy" id="714136"/>
    <lineage>
        <taxon>Bacteria</taxon>
        <taxon>Bacillati</taxon>
        <taxon>Actinomycetota</taxon>
        <taxon>Actinomycetes</taxon>
        <taxon>Streptosporangiales</taxon>
        <taxon>Streptosporangiaceae</taxon>
        <taxon>Nonomuraea</taxon>
    </lineage>
</organism>
<evidence type="ECO:0000256" key="1">
    <source>
        <dbReference type="ARBA" id="ARBA00006479"/>
    </source>
</evidence>
<keyword evidence="4" id="KW-1185">Reference proteome</keyword>
<dbReference type="GO" id="GO:0006355">
    <property type="term" value="P:regulation of DNA-templated transcription"/>
    <property type="evidence" value="ECO:0007669"/>
    <property type="project" value="InterPro"/>
</dbReference>
<comment type="similarity">
    <text evidence="1">Belongs to the ROK (NagC/XylR) family.</text>
</comment>